<comment type="caution">
    <text evidence="2">The sequence shown here is derived from an EMBL/GenBank/DDBJ whole genome shotgun (WGS) entry which is preliminary data.</text>
</comment>
<gene>
    <name evidence="2" type="ORF">PSTG_14868</name>
</gene>
<keyword evidence="3" id="KW-1185">Reference proteome</keyword>
<reference evidence="3" key="1">
    <citation type="submission" date="2014-03" db="EMBL/GenBank/DDBJ databases">
        <title>The Genome Sequence of Puccinia striiformis f. sp. tritici PST-78.</title>
        <authorList>
            <consortium name="The Broad Institute Genome Sequencing Platform"/>
            <person name="Cuomo C."/>
            <person name="Hulbert S."/>
            <person name="Chen X."/>
            <person name="Walker B."/>
            <person name="Young S.K."/>
            <person name="Zeng Q."/>
            <person name="Gargeya S."/>
            <person name="Fitzgerald M."/>
            <person name="Haas B."/>
            <person name="Abouelleil A."/>
            <person name="Alvarado L."/>
            <person name="Arachchi H.M."/>
            <person name="Berlin A.M."/>
            <person name="Chapman S.B."/>
            <person name="Goldberg J."/>
            <person name="Griggs A."/>
            <person name="Gujja S."/>
            <person name="Hansen M."/>
            <person name="Howarth C."/>
            <person name="Imamovic A."/>
            <person name="Larimer J."/>
            <person name="McCowan C."/>
            <person name="Montmayeur A."/>
            <person name="Murphy C."/>
            <person name="Neiman D."/>
            <person name="Pearson M."/>
            <person name="Priest M."/>
            <person name="Roberts A."/>
            <person name="Saif S."/>
            <person name="Shea T."/>
            <person name="Sisk P."/>
            <person name="Sykes S."/>
            <person name="Wortman J."/>
            <person name="Nusbaum C."/>
            <person name="Birren B."/>
        </authorList>
    </citation>
    <scope>NUCLEOTIDE SEQUENCE [LARGE SCALE GENOMIC DNA]</scope>
    <source>
        <strain evidence="3">race PST-78</strain>
    </source>
</reference>
<organism evidence="2 3">
    <name type="scientific">Puccinia striiformis f. sp. tritici PST-78</name>
    <dbReference type="NCBI Taxonomy" id="1165861"/>
    <lineage>
        <taxon>Eukaryota</taxon>
        <taxon>Fungi</taxon>
        <taxon>Dikarya</taxon>
        <taxon>Basidiomycota</taxon>
        <taxon>Pucciniomycotina</taxon>
        <taxon>Pucciniomycetes</taxon>
        <taxon>Pucciniales</taxon>
        <taxon>Pucciniaceae</taxon>
        <taxon>Puccinia</taxon>
    </lineage>
</organism>
<feature type="region of interest" description="Disordered" evidence="1">
    <location>
        <begin position="188"/>
        <end position="212"/>
    </location>
</feature>
<feature type="compositionally biased region" description="Low complexity" evidence="1">
    <location>
        <begin position="199"/>
        <end position="212"/>
    </location>
</feature>
<evidence type="ECO:0000313" key="2">
    <source>
        <dbReference type="EMBL" id="KNE91710.1"/>
    </source>
</evidence>
<accession>A0A0L0UXF4</accession>
<feature type="region of interest" description="Disordered" evidence="1">
    <location>
        <begin position="50"/>
        <end position="72"/>
    </location>
</feature>
<dbReference type="EMBL" id="AJIL01000191">
    <property type="protein sequence ID" value="KNE91710.1"/>
    <property type="molecule type" value="Genomic_DNA"/>
</dbReference>
<evidence type="ECO:0000313" key="3">
    <source>
        <dbReference type="Proteomes" id="UP000054564"/>
    </source>
</evidence>
<protein>
    <submittedName>
        <fullName evidence="2">Uncharacterized protein</fullName>
    </submittedName>
</protein>
<dbReference type="OrthoDB" id="2506303at2759"/>
<sequence>MAVGGACEGSRPQQKIFSSQPIMLATILPARRTATVCRLSTKIAFNQSRNRFSSSTSSSPKQPSSQASSTPQARALRSIISLYHTSENFAPVNSNERLVQFIDDSLLFKKPPSPYPPAHTSNLLASTIKCLTLNKTILKSGETEQDLNPITSSHRIRAGNLRWLAVKDALCGTSGSEIVEEPNRSSRFASKFGANDWPGSSSNSSLSKPKPGLEIVEENWDIIQEMKNNK</sequence>
<proteinExistence type="predicted"/>
<dbReference type="Proteomes" id="UP000054564">
    <property type="component" value="Unassembled WGS sequence"/>
</dbReference>
<dbReference type="AlphaFoldDB" id="A0A0L0UXF4"/>
<name>A0A0L0UXF4_9BASI</name>
<evidence type="ECO:0000256" key="1">
    <source>
        <dbReference type="SAM" id="MobiDB-lite"/>
    </source>
</evidence>